<protein>
    <recommendedName>
        <fullName evidence="4">Sps4p</fullName>
    </recommendedName>
</protein>
<name>A0AA35ITG2_SACMI</name>
<proteinExistence type="predicted"/>
<dbReference type="EMBL" id="OX365771">
    <property type="protein sequence ID" value="CAI4036597.1"/>
    <property type="molecule type" value="Genomic_DNA"/>
</dbReference>
<evidence type="ECO:0008006" key="4">
    <source>
        <dbReference type="Google" id="ProtNLM"/>
    </source>
</evidence>
<gene>
    <name evidence="2" type="primary">SMKI15G4460</name>
    <name evidence="2" type="ORF">SMKI_15G4460</name>
</gene>
<dbReference type="Pfam" id="PF17316">
    <property type="entry name" value="Perilipin_2"/>
    <property type="match status" value="1"/>
</dbReference>
<evidence type="ECO:0000256" key="1">
    <source>
        <dbReference type="SAM" id="MobiDB-lite"/>
    </source>
</evidence>
<dbReference type="Proteomes" id="UP001161438">
    <property type="component" value="Chromosome 15"/>
</dbReference>
<feature type="region of interest" description="Disordered" evidence="1">
    <location>
        <begin position="33"/>
        <end position="61"/>
    </location>
</feature>
<keyword evidence="3" id="KW-1185">Reference proteome</keyword>
<evidence type="ECO:0000313" key="2">
    <source>
        <dbReference type="EMBL" id="CAI4036597.1"/>
    </source>
</evidence>
<dbReference type="AlphaFoldDB" id="A0AA35ITG2"/>
<dbReference type="RefSeq" id="XP_056079715.1">
    <property type="nucleotide sequence ID" value="XM_056225948.1"/>
</dbReference>
<sequence length="339" mass="38817">MSTDLNIVKVTKPQEKSEHFIHKNSNICNETVQPHTEEEQATENIPESHTRDANKQAASRGRLNFKTVDHVGAYPLIQETEEIANKVAITRIILSQTKPRIQKVIISRPVQTVAPVINFFDKVANSTLNTMERVVPSLKTKTYQRLGEEIALPYTMSKKYGKLFKDTTTRNGNTYIYQPVHGRLVRFRKYYNEKFIDTKGKPLVRGQLDPVLLPVNNAFEKATVKYLPKGQKVPNDTFCCEFNRCLALDYNFMTRAVSAASHQIVDIAKLPLVYGWHTNTVYNKNLDKQDDLRMKNVLKGTWDTINDLEHEIWVSVTDGSLFKFFGNKSKGDDLPQLIQ</sequence>
<organism evidence="2 3">
    <name type="scientific">Saccharomyces mikatae IFO 1815</name>
    <dbReference type="NCBI Taxonomy" id="226126"/>
    <lineage>
        <taxon>Eukaryota</taxon>
        <taxon>Fungi</taxon>
        <taxon>Dikarya</taxon>
        <taxon>Ascomycota</taxon>
        <taxon>Saccharomycotina</taxon>
        <taxon>Saccharomycetes</taxon>
        <taxon>Saccharomycetales</taxon>
        <taxon>Saccharomycetaceae</taxon>
        <taxon>Saccharomyces</taxon>
    </lineage>
</organism>
<accession>A0AA35ITG2</accession>
<dbReference type="GeneID" id="80921504"/>
<reference evidence="2" key="1">
    <citation type="submission" date="2022-10" db="EMBL/GenBank/DDBJ databases">
        <authorList>
            <person name="Byrne P K."/>
        </authorList>
    </citation>
    <scope>NUCLEOTIDE SEQUENCE</scope>
    <source>
        <strain evidence="2">IFO1815</strain>
    </source>
</reference>
<evidence type="ECO:0000313" key="3">
    <source>
        <dbReference type="Proteomes" id="UP001161438"/>
    </source>
</evidence>